<dbReference type="EMBL" id="JBBNAW010000001">
    <property type="protein sequence ID" value="MEK2607939.1"/>
    <property type="molecule type" value="Genomic_DNA"/>
</dbReference>
<sequence>MAEKIELATSAPDDAEGDAIRNDCLDLVLEIWERRQTVPFTIPLEEAVNELGMLLNPKPYLPAPDVKKSKTLQLFEKLIELHKQEAQVCTALWISNLDLQSERAHLTNNPEHLSEEELKYTNFLVNFQDELKGDKANICGKAIPGFGSLPDHEREAACREILKSISEERAALL</sequence>
<proteinExistence type="predicted"/>
<keyword evidence="2" id="KW-1185">Reference proteome</keyword>
<gene>
    <name evidence="1" type="ORF">WLF18_02300</name>
</gene>
<dbReference type="Proteomes" id="UP001386972">
    <property type="component" value="Unassembled WGS sequence"/>
</dbReference>
<comment type="caution">
    <text evidence="1">The sequence shown here is derived from an EMBL/GenBank/DDBJ whole genome shotgun (WGS) entry which is preliminary data.</text>
</comment>
<evidence type="ECO:0000313" key="2">
    <source>
        <dbReference type="Proteomes" id="UP001386972"/>
    </source>
</evidence>
<organism evidence="1 2">
    <name type="scientific">Pseudomonas shirazensis</name>
    <dbReference type="NCBI Taxonomy" id="2745494"/>
    <lineage>
        <taxon>Bacteria</taxon>
        <taxon>Pseudomonadati</taxon>
        <taxon>Pseudomonadota</taxon>
        <taxon>Gammaproteobacteria</taxon>
        <taxon>Pseudomonadales</taxon>
        <taxon>Pseudomonadaceae</taxon>
        <taxon>Pseudomonas</taxon>
    </lineage>
</organism>
<reference evidence="1 2" key="1">
    <citation type="submission" date="2024-03" db="EMBL/GenBank/DDBJ databases">
        <title>Screening, Identification and Application of a Plant Lactobacillus Strain.</title>
        <authorList>
            <person name="Li Y.L."/>
        </authorList>
    </citation>
    <scope>NUCLEOTIDE SEQUENCE [LARGE SCALE GENOMIC DNA]</scope>
    <source>
        <strain evidence="1 2">JDB</strain>
    </source>
</reference>
<accession>A0ABU8ZUA2</accession>
<dbReference type="RefSeq" id="WP_340610244.1">
    <property type="nucleotide sequence ID" value="NZ_JBBNAW010000001.1"/>
</dbReference>
<name>A0ABU8ZUA2_9PSED</name>
<protein>
    <submittedName>
        <fullName evidence="1">Uncharacterized protein</fullName>
    </submittedName>
</protein>
<evidence type="ECO:0000313" key="1">
    <source>
        <dbReference type="EMBL" id="MEK2607939.1"/>
    </source>
</evidence>